<comment type="similarity">
    <text evidence="1">Belongs to the 4-hydroxybenzoyl-CoA thioesterase family.</text>
</comment>
<dbReference type="Gene3D" id="3.10.129.10">
    <property type="entry name" value="Hotdog Thioesterase"/>
    <property type="match status" value="1"/>
</dbReference>
<reference evidence="4" key="2">
    <citation type="journal article" date="2021" name="Microorganisms">
        <title>Bacterial Dimethylsulfoniopropionate Biosynthesis in the East China Sea.</title>
        <authorList>
            <person name="Liu J."/>
            <person name="Zhang Y."/>
            <person name="Liu J."/>
            <person name="Zhong H."/>
            <person name="Williams B.T."/>
            <person name="Zheng Y."/>
            <person name="Curson A.R.J."/>
            <person name="Sun C."/>
            <person name="Sun H."/>
            <person name="Song D."/>
            <person name="Wagner Mackenzie B."/>
            <person name="Bermejo Martinez A."/>
            <person name="Todd J.D."/>
            <person name="Zhang X.H."/>
        </authorList>
    </citation>
    <scope>NUCLEOTIDE SEQUENCE</scope>
    <source>
        <strain evidence="4">AESS21</strain>
    </source>
</reference>
<protein>
    <submittedName>
        <fullName evidence="4">Tol-pal system-associated acyl-CoA thioesterase</fullName>
    </submittedName>
</protein>
<dbReference type="NCBIfam" id="TIGR00051">
    <property type="entry name" value="YbgC/FadM family acyl-CoA thioesterase"/>
    <property type="match status" value="1"/>
</dbReference>
<reference evidence="4" key="1">
    <citation type="submission" date="2018-08" db="EMBL/GenBank/DDBJ databases">
        <authorList>
            <person name="Jin W."/>
            <person name="Wang H."/>
            <person name="Yang Y."/>
            <person name="Li M."/>
            <person name="Liu J."/>
        </authorList>
    </citation>
    <scope>NUCLEOTIDE SEQUENCE</scope>
    <source>
        <strain evidence="4">AESS21</strain>
    </source>
</reference>
<dbReference type="GO" id="GO:0047617">
    <property type="term" value="F:fatty acyl-CoA hydrolase activity"/>
    <property type="evidence" value="ECO:0007669"/>
    <property type="project" value="TreeGrafter"/>
</dbReference>
<evidence type="ECO:0000256" key="1">
    <source>
        <dbReference type="ARBA" id="ARBA00005953"/>
    </source>
</evidence>
<dbReference type="EMBL" id="QTKU01000002">
    <property type="protein sequence ID" value="MBS8260954.1"/>
    <property type="molecule type" value="Genomic_DNA"/>
</dbReference>
<dbReference type="Pfam" id="PF03061">
    <property type="entry name" value="4HBT"/>
    <property type="match status" value="1"/>
</dbReference>
<accession>A0A944CD95</accession>
<dbReference type="PROSITE" id="PS01328">
    <property type="entry name" value="4HBCOA_THIOESTERASE"/>
    <property type="match status" value="1"/>
</dbReference>
<dbReference type="PANTHER" id="PTHR31793">
    <property type="entry name" value="4-HYDROXYBENZOYL-COA THIOESTERASE FAMILY MEMBER"/>
    <property type="match status" value="1"/>
</dbReference>
<evidence type="ECO:0000313" key="4">
    <source>
        <dbReference type="EMBL" id="MBS8260954.1"/>
    </source>
</evidence>
<evidence type="ECO:0000256" key="2">
    <source>
        <dbReference type="ARBA" id="ARBA00022801"/>
    </source>
</evidence>
<dbReference type="InterPro" id="IPR014166">
    <property type="entry name" value="Tol-Pal_acyl-CoA_thioesterase"/>
</dbReference>
<dbReference type="InterPro" id="IPR029069">
    <property type="entry name" value="HotDog_dom_sf"/>
</dbReference>
<dbReference type="SUPFAM" id="SSF54637">
    <property type="entry name" value="Thioesterase/thiol ester dehydrase-isomerase"/>
    <property type="match status" value="1"/>
</dbReference>
<comment type="caution">
    <text evidence="4">The sequence shown here is derived from an EMBL/GenBank/DDBJ whole genome shotgun (WGS) entry which is preliminary data.</text>
</comment>
<dbReference type="InterPro" id="IPR006683">
    <property type="entry name" value="Thioestr_dom"/>
</dbReference>
<dbReference type="InterPro" id="IPR006684">
    <property type="entry name" value="YbgC/YbaW"/>
</dbReference>
<dbReference type="AlphaFoldDB" id="A0A944CD95"/>
<keyword evidence="2" id="KW-0378">Hydrolase</keyword>
<dbReference type="InterPro" id="IPR050563">
    <property type="entry name" value="4-hydroxybenzoyl-CoA_TE"/>
</dbReference>
<gene>
    <name evidence="4" type="primary">ybgC</name>
    <name evidence="4" type="ORF">DYI23_12045</name>
</gene>
<proteinExistence type="inferred from homology"/>
<dbReference type="PIRSF" id="PIRSF003230">
    <property type="entry name" value="YbgC"/>
    <property type="match status" value="1"/>
</dbReference>
<dbReference type="Proteomes" id="UP000705379">
    <property type="component" value="Unassembled WGS sequence"/>
</dbReference>
<dbReference type="CDD" id="cd00586">
    <property type="entry name" value="4HBT"/>
    <property type="match status" value="1"/>
</dbReference>
<evidence type="ECO:0000313" key="5">
    <source>
        <dbReference type="Proteomes" id="UP000705379"/>
    </source>
</evidence>
<dbReference type="FunFam" id="3.10.129.10:FF:000004">
    <property type="entry name" value="Tol-pal system-associated acyl-CoA thioesterase"/>
    <property type="match status" value="1"/>
</dbReference>
<evidence type="ECO:0000259" key="3">
    <source>
        <dbReference type="Pfam" id="PF03061"/>
    </source>
</evidence>
<dbReference type="InterPro" id="IPR008272">
    <property type="entry name" value="HB-CoA_thioesterase_AS"/>
</dbReference>
<dbReference type="NCBIfam" id="TIGR02799">
    <property type="entry name" value="thio_ybgC"/>
    <property type="match status" value="1"/>
</dbReference>
<organism evidence="4 5">
    <name type="scientific">Roseibium polysiphoniae</name>
    <dbReference type="NCBI Taxonomy" id="2571221"/>
    <lineage>
        <taxon>Bacteria</taxon>
        <taxon>Pseudomonadati</taxon>
        <taxon>Pseudomonadota</taxon>
        <taxon>Alphaproteobacteria</taxon>
        <taxon>Hyphomicrobiales</taxon>
        <taxon>Stappiaceae</taxon>
        <taxon>Roseibium</taxon>
    </lineage>
</organism>
<dbReference type="PANTHER" id="PTHR31793:SF37">
    <property type="entry name" value="ACYL-COA THIOESTER HYDROLASE YBGC"/>
    <property type="match status" value="1"/>
</dbReference>
<name>A0A944CD95_9HYPH</name>
<sequence>MRVTTWPDLSGRILDGKHVLPVRVYYEDTDFTGIVYHGAYVQFFERGRSDFLRLANIHHSELKAGVDGASLAFAVRRMNIEFFKPATIDDVLEVRTVLKEQKGARIALRQEILREGSLLVSADVLVAVITEDGRPTRLPLHLAQRLAQLGSAAQIPGDLE</sequence>
<feature type="domain" description="Thioesterase" evidence="3">
    <location>
        <begin position="33"/>
        <end position="119"/>
    </location>
</feature>